<evidence type="ECO:0000259" key="2">
    <source>
        <dbReference type="Pfam" id="PF08327"/>
    </source>
</evidence>
<keyword evidence="4" id="KW-1185">Reference proteome</keyword>
<sequence>MPTLVNKHSAVVTLPTDTQIQISRDFNVPKELVYRAWTTPELVKRWWSAGHGTVTIADIDLKIGGMWRWVTVTDTGFEVAFHGEYRELIPNERLVCTEVYEAMPDGEALNSLSFTDREGGSNLTLLVQHSCQEHRDGHVNSGMESGMQSALAMLEAVALELLEQAAVEA</sequence>
<dbReference type="Gene3D" id="3.30.530.20">
    <property type="match status" value="1"/>
</dbReference>
<dbReference type="Proteomes" id="UP000050277">
    <property type="component" value="Unassembled WGS sequence"/>
</dbReference>
<dbReference type="InterPro" id="IPR023393">
    <property type="entry name" value="START-like_dom_sf"/>
</dbReference>
<gene>
    <name evidence="3" type="ORF">SE18_18625</name>
</gene>
<reference evidence="3 4" key="1">
    <citation type="submission" date="2015-07" db="EMBL/GenBank/DDBJ databases">
        <title>Whole genome sequence of Herpetosiphon geysericola DSM 7119.</title>
        <authorList>
            <person name="Hemp J."/>
            <person name="Ward L.M."/>
            <person name="Pace L.A."/>
            <person name="Fischer W.W."/>
        </authorList>
    </citation>
    <scope>NUCLEOTIDE SEQUENCE [LARGE SCALE GENOMIC DNA]</scope>
    <source>
        <strain evidence="3 4">DSM 7119</strain>
    </source>
</reference>
<dbReference type="AlphaFoldDB" id="A0A0P6XMX0"/>
<name>A0A0P6XMX0_9CHLR</name>
<protein>
    <submittedName>
        <fullName evidence="3">ATPase</fullName>
    </submittedName>
</protein>
<accession>A0A0P6XMX0</accession>
<evidence type="ECO:0000313" key="4">
    <source>
        <dbReference type="Proteomes" id="UP000050277"/>
    </source>
</evidence>
<comment type="similarity">
    <text evidence="1">Belongs to the AHA1 family.</text>
</comment>
<dbReference type="RefSeq" id="WP_054535971.1">
    <property type="nucleotide sequence ID" value="NZ_LGKP01000026.1"/>
</dbReference>
<dbReference type="OrthoDB" id="118413at2"/>
<dbReference type="Pfam" id="PF08327">
    <property type="entry name" value="AHSA1"/>
    <property type="match status" value="1"/>
</dbReference>
<organism evidence="3 4">
    <name type="scientific">Herpetosiphon geysericola</name>
    <dbReference type="NCBI Taxonomy" id="70996"/>
    <lineage>
        <taxon>Bacteria</taxon>
        <taxon>Bacillati</taxon>
        <taxon>Chloroflexota</taxon>
        <taxon>Chloroflexia</taxon>
        <taxon>Herpetosiphonales</taxon>
        <taxon>Herpetosiphonaceae</taxon>
        <taxon>Herpetosiphon</taxon>
    </lineage>
</organism>
<comment type="caution">
    <text evidence="3">The sequence shown here is derived from an EMBL/GenBank/DDBJ whole genome shotgun (WGS) entry which is preliminary data.</text>
</comment>
<evidence type="ECO:0000313" key="3">
    <source>
        <dbReference type="EMBL" id="KPL84900.1"/>
    </source>
</evidence>
<dbReference type="STRING" id="70996.SE18_18625"/>
<dbReference type="PATRIC" id="fig|70996.4.peg.2993"/>
<dbReference type="EMBL" id="LGKP01000026">
    <property type="protein sequence ID" value="KPL84900.1"/>
    <property type="molecule type" value="Genomic_DNA"/>
</dbReference>
<feature type="domain" description="Activator of Hsp90 ATPase homologue 1/2-like C-terminal" evidence="2">
    <location>
        <begin position="27"/>
        <end position="157"/>
    </location>
</feature>
<proteinExistence type="inferred from homology"/>
<dbReference type="SUPFAM" id="SSF55961">
    <property type="entry name" value="Bet v1-like"/>
    <property type="match status" value="1"/>
</dbReference>
<dbReference type="CDD" id="cd07826">
    <property type="entry name" value="SRPBCC_CalC_Aha1-like_9"/>
    <property type="match status" value="1"/>
</dbReference>
<evidence type="ECO:0000256" key="1">
    <source>
        <dbReference type="ARBA" id="ARBA00006817"/>
    </source>
</evidence>
<dbReference type="InterPro" id="IPR013538">
    <property type="entry name" value="ASHA1/2-like_C"/>
</dbReference>